<protein>
    <submittedName>
        <fullName evidence="1">DUF3265 domain-containing protein</fullName>
    </submittedName>
</protein>
<dbReference type="EMBL" id="LOSJ02000001">
    <property type="protein sequence ID" value="PNM64660.1"/>
    <property type="molecule type" value="Genomic_DNA"/>
</dbReference>
<sequence length="38" mass="4500">MNITKHLRRTHNAWHFCHAFLYVIKVLCIKCVCALFAP</sequence>
<keyword evidence="2" id="KW-1185">Reference proteome</keyword>
<dbReference type="AlphaFoldDB" id="A0A2J9VLL9"/>
<reference evidence="1" key="1">
    <citation type="submission" date="2017-12" db="EMBL/GenBank/DDBJ databases">
        <title>FDA dAtabase for Regulatory Grade micrObial Sequences (FDA-ARGOS): Supporting development and validation of Infectious Disease Dx tests.</title>
        <authorList>
            <person name="Hoffmann M."/>
            <person name="Allard M."/>
            <person name="Evans P."/>
            <person name="Brown E."/>
            <person name="Tallon L.J."/>
            <person name="Sadzewicz L."/>
            <person name="Sengamalay N."/>
            <person name="Ott S."/>
            <person name="Godinez A."/>
            <person name="Nagaraj S."/>
            <person name="Vavikolanu K."/>
            <person name="Aluvathingal J."/>
            <person name="Nadendla S."/>
            <person name="Hobson J."/>
            <person name="Sichtig H."/>
        </authorList>
    </citation>
    <scope>NUCLEOTIDE SEQUENCE [LARGE SCALE GENOMIC DNA]</scope>
    <source>
        <strain evidence="1">FDAARGOS_113</strain>
    </source>
</reference>
<accession>A0A2J9VLL9</accession>
<dbReference type="Proteomes" id="UP000053748">
    <property type="component" value="Unassembled WGS sequence"/>
</dbReference>
<proteinExistence type="predicted"/>
<gene>
    <name evidence="1" type="ORF">AL544_002195</name>
</gene>
<evidence type="ECO:0000313" key="1">
    <source>
        <dbReference type="EMBL" id="PNM64660.1"/>
    </source>
</evidence>
<name>A0A2J9VLL9_VIBMI</name>
<organism evidence="1 2">
    <name type="scientific">Vibrio mimicus</name>
    <dbReference type="NCBI Taxonomy" id="674"/>
    <lineage>
        <taxon>Bacteria</taxon>
        <taxon>Pseudomonadati</taxon>
        <taxon>Pseudomonadota</taxon>
        <taxon>Gammaproteobacteria</taxon>
        <taxon>Vibrionales</taxon>
        <taxon>Vibrionaceae</taxon>
        <taxon>Vibrio</taxon>
    </lineage>
</organism>
<evidence type="ECO:0000313" key="2">
    <source>
        <dbReference type="Proteomes" id="UP000053748"/>
    </source>
</evidence>
<comment type="caution">
    <text evidence="1">The sequence shown here is derived from an EMBL/GenBank/DDBJ whole genome shotgun (WGS) entry which is preliminary data.</text>
</comment>